<proteinExistence type="predicted"/>
<keyword evidence="1" id="KW-0614">Plasmid</keyword>
<dbReference type="AlphaFoldDB" id="A0A343VR82"/>
<protein>
    <submittedName>
        <fullName evidence="1">Uncharacterized protein</fullName>
    </submittedName>
</protein>
<sequence>MICICQPPARDRYCPTHGRRAMREHYYIKDITDEDVCAECGENPCSVIEPKVAAAIAP</sequence>
<organism evidence="1">
    <name type="scientific">Mycolicibacterium sp. CBMA 213</name>
    <dbReference type="NCBI Taxonomy" id="1968788"/>
    <lineage>
        <taxon>Bacteria</taxon>
        <taxon>Bacillati</taxon>
        <taxon>Actinomycetota</taxon>
        <taxon>Actinomycetes</taxon>
        <taxon>Mycobacteriales</taxon>
        <taxon>Mycobacteriaceae</taxon>
        <taxon>Mycolicibacterium</taxon>
    </lineage>
</organism>
<name>A0A343VR82_9MYCO</name>
<accession>A0A343VR82</accession>
<evidence type="ECO:0000313" key="1">
    <source>
        <dbReference type="EMBL" id="AVN58406.1"/>
    </source>
</evidence>
<geneLocation type="plasmid" evidence="1">
    <name>pCBMA213_1</name>
</geneLocation>
<dbReference type="EMBL" id="MF600313">
    <property type="protein sequence ID" value="AVN58406.1"/>
    <property type="molecule type" value="Genomic_DNA"/>
</dbReference>
<gene>
    <name evidence="1" type="ORF">B5P44_p00111</name>
</gene>
<reference evidence="1" key="1">
    <citation type="journal article" date="2018" name="Front. Microbiol.">
        <title>Beyond the Limits: tRNA Array Units in Mycobacterium Genomes.</title>
        <authorList>
            <person name="Morgado S.M."/>
            <person name="Vicente A.C."/>
        </authorList>
    </citation>
    <scope>NUCLEOTIDE SEQUENCE</scope>
    <source>
        <strain evidence="1">CBMA 213</strain>
        <plasmid evidence="1">pCBMA213_1</plasmid>
    </source>
</reference>